<accession>A0A6J4N8A0</accession>
<protein>
    <recommendedName>
        <fullName evidence="1">DUF1990 domain-containing protein</fullName>
    </recommendedName>
</protein>
<proteinExistence type="predicted"/>
<sequence>MRVMDATLSPQQAARLSAAPLTYPEVGRTRGELPGGYHQVRREAALGTGSACFRRAADELLSWQMHRRAGVGVVPSAARITDGVVANLLLGVKALALKAPVKVVYLVDEPTRQGFAYGTLPGHPATGEEAFVIEHRSDDTVVMIITAFSRPVSLLARAGGTLTSVTQRFVTTRYLRALAD</sequence>
<dbReference type="InterPro" id="IPR014457">
    <property type="entry name" value="UCP010260"/>
</dbReference>
<dbReference type="PANTHER" id="PTHR34202">
    <property type="entry name" value="UPF0548 PROTEIN"/>
    <property type="match status" value="1"/>
</dbReference>
<dbReference type="Pfam" id="PF09348">
    <property type="entry name" value="DUF1990"/>
    <property type="match status" value="1"/>
</dbReference>
<evidence type="ECO:0000259" key="1">
    <source>
        <dbReference type="Pfam" id="PF09348"/>
    </source>
</evidence>
<dbReference type="InterPro" id="IPR018960">
    <property type="entry name" value="DUF1990"/>
</dbReference>
<gene>
    <name evidence="2" type="ORF">AVDCRST_MAG75-686</name>
</gene>
<dbReference type="PIRSF" id="PIRSF010260">
    <property type="entry name" value="UCP010260"/>
    <property type="match status" value="1"/>
</dbReference>
<organism evidence="2">
    <name type="scientific">uncultured Propionibacteriaceae bacterium</name>
    <dbReference type="NCBI Taxonomy" id="257457"/>
    <lineage>
        <taxon>Bacteria</taxon>
        <taxon>Bacillati</taxon>
        <taxon>Actinomycetota</taxon>
        <taxon>Actinomycetes</taxon>
        <taxon>Propionibacteriales</taxon>
        <taxon>Propionibacteriaceae</taxon>
        <taxon>environmental samples</taxon>
    </lineage>
</organism>
<dbReference type="AlphaFoldDB" id="A0A6J4N8A0"/>
<evidence type="ECO:0000313" key="2">
    <source>
        <dbReference type="EMBL" id="CAA9377700.1"/>
    </source>
</evidence>
<name>A0A6J4N8A0_9ACTN</name>
<reference evidence="2" key="1">
    <citation type="submission" date="2020-02" db="EMBL/GenBank/DDBJ databases">
        <authorList>
            <person name="Meier V. D."/>
        </authorList>
    </citation>
    <scope>NUCLEOTIDE SEQUENCE</scope>
    <source>
        <strain evidence="2">AVDCRST_MAG75</strain>
    </source>
</reference>
<feature type="domain" description="DUF1990" evidence="1">
    <location>
        <begin position="22"/>
        <end position="177"/>
    </location>
</feature>
<dbReference type="PANTHER" id="PTHR34202:SF1">
    <property type="entry name" value="UPF0548 PROTEIN"/>
    <property type="match status" value="1"/>
</dbReference>
<dbReference type="EMBL" id="CADCUO010000043">
    <property type="protein sequence ID" value="CAA9377700.1"/>
    <property type="molecule type" value="Genomic_DNA"/>
</dbReference>